<dbReference type="InterPro" id="IPR002549">
    <property type="entry name" value="AI-2E-like"/>
</dbReference>
<comment type="similarity">
    <text evidence="2">Belongs to the autoinducer-2 exporter (AI-2E) (TC 2.A.86) family.</text>
</comment>
<sequence length="364" mass="38332">MVDETRRTPPVQGPARTGAIARAGERARHLLFIIVLAALVIYGLSRVTIVVVPLLLALILAATISPFVTWLRNHAWPASLATATAFLLLITTFGALVLAIVATTRAEWNSLASKAGERLDELSGWLVNGPLPMDESTLDKLRSTVVDFADSREASDTAMTGLVVLGELATGFVLMAVILFFFLKDGRRIWEFWIRRLRGVKLAKTRITGMQTIAILGGYVRGTAIVAVIDAVLIGAALLILQVPLALPLVVLVFVGAFIPVIGATASGVLAALVALVSNGMVDGVIVAAVILAVNQLEGNLLQPVVMGRTLQVHPLVILLALTCGAVLAGILGAILAVPLTAVAWAIIQVWVPASTPASPQALR</sequence>
<keyword evidence="6 8" id="KW-1133">Transmembrane helix</keyword>
<dbReference type="PANTHER" id="PTHR21716:SF53">
    <property type="entry name" value="PERMEASE PERM-RELATED"/>
    <property type="match status" value="1"/>
</dbReference>
<feature type="transmembrane region" description="Helical" evidence="8">
    <location>
        <begin position="27"/>
        <end position="44"/>
    </location>
</feature>
<name>A0ABP9TJT8_9MICC</name>
<dbReference type="Proteomes" id="UP001501257">
    <property type="component" value="Unassembled WGS sequence"/>
</dbReference>
<feature type="transmembrane region" description="Helical" evidence="8">
    <location>
        <begin position="269"/>
        <end position="294"/>
    </location>
</feature>
<dbReference type="Pfam" id="PF01594">
    <property type="entry name" value="AI-2E_transport"/>
    <property type="match status" value="1"/>
</dbReference>
<keyword evidence="4" id="KW-1003">Cell membrane</keyword>
<gene>
    <name evidence="9" type="ORF">GCM10025778_09420</name>
</gene>
<feature type="transmembrane region" description="Helical" evidence="8">
    <location>
        <begin position="213"/>
        <end position="239"/>
    </location>
</feature>
<evidence type="ECO:0000256" key="5">
    <source>
        <dbReference type="ARBA" id="ARBA00022692"/>
    </source>
</evidence>
<evidence type="ECO:0000313" key="9">
    <source>
        <dbReference type="EMBL" id="GAA5226411.1"/>
    </source>
</evidence>
<evidence type="ECO:0000256" key="2">
    <source>
        <dbReference type="ARBA" id="ARBA00009773"/>
    </source>
</evidence>
<dbReference type="RefSeq" id="WP_210100640.1">
    <property type="nucleotide sequence ID" value="NZ_BAABLK010000020.1"/>
</dbReference>
<proteinExistence type="inferred from homology"/>
<comment type="caution">
    <text evidence="9">The sequence shown here is derived from an EMBL/GenBank/DDBJ whole genome shotgun (WGS) entry which is preliminary data.</text>
</comment>
<evidence type="ECO:0000256" key="3">
    <source>
        <dbReference type="ARBA" id="ARBA00022448"/>
    </source>
</evidence>
<dbReference type="PANTHER" id="PTHR21716">
    <property type="entry name" value="TRANSMEMBRANE PROTEIN"/>
    <property type="match status" value="1"/>
</dbReference>
<evidence type="ECO:0000256" key="6">
    <source>
        <dbReference type="ARBA" id="ARBA00022989"/>
    </source>
</evidence>
<keyword evidence="3" id="KW-0813">Transport</keyword>
<organism evidence="9 10">
    <name type="scientific">Paeniglutamicibacter antarcticus</name>
    <dbReference type="NCBI Taxonomy" id="494023"/>
    <lineage>
        <taxon>Bacteria</taxon>
        <taxon>Bacillati</taxon>
        <taxon>Actinomycetota</taxon>
        <taxon>Actinomycetes</taxon>
        <taxon>Micrococcales</taxon>
        <taxon>Micrococcaceae</taxon>
        <taxon>Paeniglutamicibacter</taxon>
    </lineage>
</organism>
<feature type="transmembrane region" description="Helical" evidence="8">
    <location>
        <begin position="245"/>
        <end position="262"/>
    </location>
</feature>
<reference evidence="10" key="1">
    <citation type="journal article" date="2019" name="Int. J. Syst. Evol. Microbiol.">
        <title>The Global Catalogue of Microorganisms (GCM) 10K type strain sequencing project: providing services to taxonomists for standard genome sequencing and annotation.</title>
        <authorList>
            <consortium name="The Broad Institute Genomics Platform"/>
            <consortium name="The Broad Institute Genome Sequencing Center for Infectious Disease"/>
            <person name="Wu L."/>
            <person name="Ma J."/>
        </authorList>
    </citation>
    <scope>NUCLEOTIDE SEQUENCE [LARGE SCALE GENOMIC DNA]</scope>
    <source>
        <strain evidence="10">JCM 18952</strain>
    </source>
</reference>
<feature type="transmembrane region" description="Helical" evidence="8">
    <location>
        <begin position="78"/>
        <end position="102"/>
    </location>
</feature>
<keyword evidence="10" id="KW-1185">Reference proteome</keyword>
<evidence type="ECO:0000256" key="7">
    <source>
        <dbReference type="ARBA" id="ARBA00023136"/>
    </source>
</evidence>
<feature type="transmembrane region" description="Helical" evidence="8">
    <location>
        <begin position="314"/>
        <end position="347"/>
    </location>
</feature>
<keyword evidence="7 8" id="KW-0472">Membrane</keyword>
<accession>A0ABP9TJT8</accession>
<protein>
    <submittedName>
        <fullName evidence="9">AI-2E family transporter</fullName>
    </submittedName>
</protein>
<keyword evidence="5 8" id="KW-0812">Transmembrane</keyword>
<dbReference type="EMBL" id="BAABLK010000020">
    <property type="protein sequence ID" value="GAA5226411.1"/>
    <property type="molecule type" value="Genomic_DNA"/>
</dbReference>
<evidence type="ECO:0000256" key="4">
    <source>
        <dbReference type="ARBA" id="ARBA00022475"/>
    </source>
</evidence>
<comment type="subcellular location">
    <subcellularLocation>
        <location evidence="1">Cell membrane</location>
        <topology evidence="1">Multi-pass membrane protein</topology>
    </subcellularLocation>
</comment>
<evidence type="ECO:0000256" key="1">
    <source>
        <dbReference type="ARBA" id="ARBA00004651"/>
    </source>
</evidence>
<feature type="transmembrane region" description="Helical" evidence="8">
    <location>
        <begin position="50"/>
        <end position="71"/>
    </location>
</feature>
<evidence type="ECO:0000256" key="8">
    <source>
        <dbReference type="SAM" id="Phobius"/>
    </source>
</evidence>
<feature type="transmembrane region" description="Helical" evidence="8">
    <location>
        <begin position="158"/>
        <end position="183"/>
    </location>
</feature>
<evidence type="ECO:0000313" key="10">
    <source>
        <dbReference type="Proteomes" id="UP001501257"/>
    </source>
</evidence>